<organism evidence="1 2">
    <name type="scientific">Babesia divergens</name>
    <dbReference type="NCBI Taxonomy" id="32595"/>
    <lineage>
        <taxon>Eukaryota</taxon>
        <taxon>Sar</taxon>
        <taxon>Alveolata</taxon>
        <taxon>Apicomplexa</taxon>
        <taxon>Aconoidasida</taxon>
        <taxon>Piroplasmida</taxon>
        <taxon>Babesiidae</taxon>
        <taxon>Babesia</taxon>
    </lineage>
</organism>
<accession>A0AAD9G5H7</accession>
<protein>
    <submittedName>
        <fullName evidence="1">Variant erythrocyte surface antigen-1, alpha subunit</fullName>
    </submittedName>
</protein>
<dbReference type="AlphaFoldDB" id="A0AAD9G5H7"/>
<dbReference type="Proteomes" id="UP001195914">
    <property type="component" value="Unassembled WGS sequence"/>
</dbReference>
<reference evidence="1" key="1">
    <citation type="journal article" date="2014" name="Nucleic Acids Res.">
        <title>The evolutionary dynamics of variant antigen genes in Babesia reveal a history of genomic innovation underlying host-parasite interaction.</title>
        <authorList>
            <person name="Jackson A.P."/>
            <person name="Otto T.D."/>
            <person name="Darby A."/>
            <person name="Ramaprasad A."/>
            <person name="Xia D."/>
            <person name="Echaide I.E."/>
            <person name="Farber M."/>
            <person name="Gahlot S."/>
            <person name="Gamble J."/>
            <person name="Gupta D."/>
            <person name="Gupta Y."/>
            <person name="Jackson L."/>
            <person name="Malandrin L."/>
            <person name="Malas T.B."/>
            <person name="Moussa E."/>
            <person name="Nair M."/>
            <person name="Reid A.J."/>
            <person name="Sanders M."/>
            <person name="Sharma J."/>
            <person name="Tracey A."/>
            <person name="Quail M.A."/>
            <person name="Weir W."/>
            <person name="Wastling J.M."/>
            <person name="Hall N."/>
            <person name="Willadsen P."/>
            <person name="Lingelbach K."/>
            <person name="Shiels B."/>
            <person name="Tait A."/>
            <person name="Berriman M."/>
            <person name="Allred D.R."/>
            <person name="Pain A."/>
        </authorList>
    </citation>
    <scope>NUCLEOTIDE SEQUENCE</scope>
    <source>
        <strain evidence="1">1802A</strain>
    </source>
</reference>
<evidence type="ECO:0000313" key="2">
    <source>
        <dbReference type="Proteomes" id="UP001195914"/>
    </source>
</evidence>
<reference evidence="1" key="2">
    <citation type="submission" date="2021-05" db="EMBL/GenBank/DDBJ databases">
        <authorList>
            <person name="Pain A."/>
        </authorList>
    </citation>
    <scope>NUCLEOTIDE SEQUENCE</scope>
    <source>
        <strain evidence="1">1802A</strain>
    </source>
</reference>
<name>A0AAD9G5H7_BABDI</name>
<gene>
    <name evidence="1" type="ORF">X943_002192</name>
</gene>
<dbReference type="EMBL" id="JAHBMH010000074">
    <property type="protein sequence ID" value="KAK1932200.1"/>
    <property type="molecule type" value="Genomic_DNA"/>
</dbReference>
<evidence type="ECO:0000313" key="1">
    <source>
        <dbReference type="EMBL" id="KAK1932200.1"/>
    </source>
</evidence>
<feature type="non-terminal residue" evidence="1">
    <location>
        <position position="394"/>
    </location>
</feature>
<proteinExistence type="predicted"/>
<sequence length="394" mass="42521">MYYTYVFVGQTDNNIDKLKDALKAELPSFDNNSDDLTQLVQGLCLFMGYPSCVCSLKLNVDESLKNISQKLIQDFKAVKSSHSNLKTLNLNCDSCIPKEILCKCCVIRCIKELRQSKQSKCNCVKNASTDCKCKDTKGKCCKDVLSGLEACLSLLNLKTDLAVCTCNDTKNCCKNGTCTNGSCPVCDPDKFPDNAMTGLGICPMNPRKLAEKLEEFFGQGSKSDCSCKGSPCTCCCLACQSCSSKNSCFCSSSGCSCDKAPKKTSPCPRKKFCEAINSIKVPSDSSEMTCCNKGQKCHCSLAGSGSSQCSSSGNCCVVPSGGSPAYYHSLKCLIRRLVNFFNGLSLDSSKSDCSKLCCEIFCVLKISYFLKDLFNASKTSAGKKSCEKCKGKGP</sequence>
<comment type="caution">
    <text evidence="1">The sequence shown here is derived from an EMBL/GenBank/DDBJ whole genome shotgun (WGS) entry which is preliminary data.</text>
</comment>
<keyword evidence="2" id="KW-1185">Reference proteome</keyword>